<feature type="domain" description="NodB homology" evidence="1">
    <location>
        <begin position="42"/>
        <end position="145"/>
    </location>
</feature>
<gene>
    <name evidence="2" type="ORF">CAL15_08515</name>
</gene>
<dbReference type="Gene3D" id="3.20.20.370">
    <property type="entry name" value="Glycoside hydrolase/deacetylase"/>
    <property type="match status" value="1"/>
</dbReference>
<sequence length="274" mass="29959">MSPALQSCPVVVGVNVDVETLDHANAGQAGLFGRYSYGRYGVREGAWRMLDLFAELGIPATFFCTPDDLQRHPDLMRALLDGGHEIAVRGMVCAKPDAAETLDALARDREAVQRLTGSAPLGWRALNGLVTQATLPALAQAGYRYDSSFQDDDVPYVMADDGGATLVELPVFDYLTDAPFFAQRHTHQRAAKAWAEEADAQYCAGGYVNFTLHTRGDTGSGRLPQMKLVAEFLRNLQRRPGVGFYRAADLAALWSEAHAQREPWPHAPAPQIQT</sequence>
<dbReference type="Proteomes" id="UP000194161">
    <property type="component" value="Chromosome"/>
</dbReference>
<dbReference type="PANTHER" id="PTHR47561:SF1">
    <property type="entry name" value="POLYSACCHARIDE DEACETYLASE FAMILY PROTEIN (AFU_ORTHOLOGUE AFUA_6G05030)"/>
    <property type="match status" value="1"/>
</dbReference>
<keyword evidence="3" id="KW-1185">Reference proteome</keyword>
<dbReference type="EMBL" id="CP021111">
    <property type="protein sequence ID" value="ARP94426.1"/>
    <property type="molecule type" value="Genomic_DNA"/>
</dbReference>
<dbReference type="SUPFAM" id="SSF88713">
    <property type="entry name" value="Glycoside hydrolase/deacetylase"/>
    <property type="match status" value="1"/>
</dbReference>
<dbReference type="PANTHER" id="PTHR47561">
    <property type="entry name" value="POLYSACCHARIDE DEACETYLASE FAMILY PROTEIN (AFU_ORTHOLOGUE AFUA_6G05030)"/>
    <property type="match status" value="1"/>
</dbReference>
<evidence type="ECO:0000313" key="3">
    <source>
        <dbReference type="Proteomes" id="UP000194161"/>
    </source>
</evidence>
<organism evidence="2 3">
    <name type="scientific">Bordetella genomosp. 13</name>
    <dbReference type="NCBI Taxonomy" id="463040"/>
    <lineage>
        <taxon>Bacteria</taxon>
        <taxon>Pseudomonadati</taxon>
        <taxon>Pseudomonadota</taxon>
        <taxon>Betaproteobacteria</taxon>
        <taxon>Burkholderiales</taxon>
        <taxon>Alcaligenaceae</taxon>
        <taxon>Bordetella</taxon>
    </lineage>
</organism>
<dbReference type="InterPro" id="IPR011330">
    <property type="entry name" value="Glyco_hydro/deAcase_b/a-brl"/>
</dbReference>
<reference evidence="2 3" key="1">
    <citation type="submission" date="2017-05" db="EMBL/GenBank/DDBJ databases">
        <title>Complete and WGS of Bordetella genogroups.</title>
        <authorList>
            <person name="Spilker T."/>
            <person name="LiPuma J."/>
        </authorList>
    </citation>
    <scope>NUCLEOTIDE SEQUENCE [LARGE SCALE GENOMIC DNA]</scope>
    <source>
        <strain evidence="2 3">AU7206</strain>
    </source>
</reference>
<name>A0A1W6ZAK4_9BORD</name>
<dbReference type="RefSeq" id="WP_086078190.1">
    <property type="nucleotide sequence ID" value="NZ_CP021111.1"/>
</dbReference>
<evidence type="ECO:0000259" key="1">
    <source>
        <dbReference type="Pfam" id="PF01522"/>
    </source>
</evidence>
<dbReference type="STRING" id="463040.CAL15_08515"/>
<accession>A0A1W6ZAK4</accession>
<dbReference type="GO" id="GO:0005975">
    <property type="term" value="P:carbohydrate metabolic process"/>
    <property type="evidence" value="ECO:0007669"/>
    <property type="project" value="InterPro"/>
</dbReference>
<dbReference type="OrthoDB" id="9074860at2"/>
<dbReference type="GO" id="GO:0016810">
    <property type="term" value="F:hydrolase activity, acting on carbon-nitrogen (but not peptide) bonds"/>
    <property type="evidence" value="ECO:0007669"/>
    <property type="project" value="InterPro"/>
</dbReference>
<protein>
    <recommendedName>
        <fullName evidence="1">NodB homology domain-containing protein</fullName>
    </recommendedName>
</protein>
<evidence type="ECO:0000313" key="2">
    <source>
        <dbReference type="EMBL" id="ARP94426.1"/>
    </source>
</evidence>
<proteinExistence type="predicted"/>
<dbReference type="InterPro" id="IPR002509">
    <property type="entry name" value="NODB_dom"/>
</dbReference>
<dbReference type="AlphaFoldDB" id="A0A1W6ZAK4"/>
<dbReference type="Pfam" id="PF01522">
    <property type="entry name" value="Polysacc_deac_1"/>
    <property type="match status" value="1"/>
</dbReference>
<dbReference type="KEGG" id="bgm:CAL15_08515"/>